<accession>A0A154W459</accession>
<feature type="domain" description="Serine aminopeptidase S33" evidence="1">
    <location>
        <begin position="34"/>
        <end position="291"/>
    </location>
</feature>
<evidence type="ECO:0000259" key="1">
    <source>
        <dbReference type="Pfam" id="PF12146"/>
    </source>
</evidence>
<organism evidence="2 3">
    <name type="scientific">Oceanibaculum pacificum</name>
    <dbReference type="NCBI Taxonomy" id="580166"/>
    <lineage>
        <taxon>Bacteria</taxon>
        <taxon>Pseudomonadati</taxon>
        <taxon>Pseudomonadota</taxon>
        <taxon>Alphaproteobacteria</taxon>
        <taxon>Rhodospirillales</taxon>
        <taxon>Oceanibaculaceae</taxon>
        <taxon>Oceanibaculum</taxon>
    </lineage>
</organism>
<dbReference type="OrthoDB" id="9788260at2"/>
<dbReference type="AlphaFoldDB" id="A0A154W459"/>
<dbReference type="InterPro" id="IPR051044">
    <property type="entry name" value="MAG_DAG_Lipase"/>
</dbReference>
<reference evidence="2 3" key="1">
    <citation type="submission" date="2015-12" db="EMBL/GenBank/DDBJ databases">
        <title>Genome sequence of Oceanibaculum pacificum MCCC 1A02656.</title>
        <authorList>
            <person name="Lu L."/>
            <person name="Lai Q."/>
            <person name="Shao Z."/>
            <person name="Qian P."/>
        </authorList>
    </citation>
    <scope>NUCLEOTIDE SEQUENCE [LARGE SCALE GENOMIC DNA]</scope>
    <source>
        <strain evidence="2 3">MCCC 1A02656</strain>
    </source>
</reference>
<comment type="caution">
    <text evidence="2">The sequence shown here is derived from an EMBL/GenBank/DDBJ whole genome shotgun (WGS) entry which is preliminary data.</text>
</comment>
<protein>
    <recommendedName>
        <fullName evidence="1">Serine aminopeptidase S33 domain-containing protein</fullName>
    </recommendedName>
</protein>
<gene>
    <name evidence="2" type="ORF">AUP43_01605</name>
</gene>
<name>A0A154W459_9PROT</name>
<evidence type="ECO:0000313" key="2">
    <source>
        <dbReference type="EMBL" id="KZD08324.1"/>
    </source>
</evidence>
<dbReference type="EMBL" id="LPXN01000105">
    <property type="protein sequence ID" value="KZD08324.1"/>
    <property type="molecule type" value="Genomic_DNA"/>
</dbReference>
<dbReference type="InterPro" id="IPR022742">
    <property type="entry name" value="Hydrolase_4"/>
</dbReference>
<proteinExistence type="predicted"/>
<dbReference type="SUPFAM" id="SSF53474">
    <property type="entry name" value="alpha/beta-Hydrolases"/>
    <property type="match status" value="1"/>
</dbReference>
<dbReference type="STRING" id="580166.AUP43_01605"/>
<dbReference type="Pfam" id="PF12146">
    <property type="entry name" value="Hydrolase_4"/>
    <property type="match status" value="1"/>
</dbReference>
<keyword evidence="3" id="KW-1185">Reference proteome</keyword>
<dbReference type="Gene3D" id="3.40.50.1820">
    <property type="entry name" value="alpha/beta hydrolase"/>
    <property type="match status" value="1"/>
</dbReference>
<dbReference type="InterPro" id="IPR029058">
    <property type="entry name" value="AB_hydrolase_fold"/>
</dbReference>
<evidence type="ECO:0000313" key="3">
    <source>
        <dbReference type="Proteomes" id="UP000076400"/>
    </source>
</evidence>
<dbReference type="PANTHER" id="PTHR11614">
    <property type="entry name" value="PHOSPHOLIPASE-RELATED"/>
    <property type="match status" value="1"/>
</dbReference>
<sequence length="313" mass="34659">MSVSSSIEAAGGTVGWLTADDGIRVRYAVFSHAKPRGTFLVLPGFTEFIEKYLEVVAELQARGFQAVVLDWRGQGKSDRALEDRHKGHVLHFGHFQQDTAQLLDAVVTPLAAGGPLYGLGHSMGGHNLLRLLHDRPGRFRCAIAVAPMVDVWAGWLPPWASRLIVRIVARFTPNHYVPKTGPYDPETKRFAGNPLTSDRERFERTKQLILADPELALGGPTWTWLKSAYDSMDTLSDPAYAAAIDTPVLLASAGADRIVRSPAQHRLARLMPACRLLDMPGARHEILLERDDIRQAFWQAVDDFLAEHEGEKA</sequence>
<dbReference type="Proteomes" id="UP000076400">
    <property type="component" value="Unassembled WGS sequence"/>
</dbReference>